<dbReference type="GO" id="GO:0005663">
    <property type="term" value="C:DNA replication factor C complex"/>
    <property type="evidence" value="ECO:0007669"/>
    <property type="project" value="TreeGrafter"/>
</dbReference>
<evidence type="ECO:0000256" key="2">
    <source>
        <dbReference type="ARBA" id="ARBA00022741"/>
    </source>
</evidence>
<dbReference type="CDD" id="cd00009">
    <property type="entry name" value="AAA"/>
    <property type="match status" value="1"/>
</dbReference>
<dbReference type="InterPro" id="IPR003959">
    <property type="entry name" value="ATPase_AAA_core"/>
</dbReference>
<reference evidence="5" key="1">
    <citation type="journal article" date="2020" name="Nature">
        <title>Giant virus diversity and host interactions through global metagenomics.</title>
        <authorList>
            <person name="Schulz F."/>
            <person name="Roux S."/>
            <person name="Paez-Espino D."/>
            <person name="Jungbluth S."/>
            <person name="Walsh D.A."/>
            <person name="Denef V.J."/>
            <person name="McMahon K.D."/>
            <person name="Konstantinidis K.T."/>
            <person name="Eloe-Fadrosh E.A."/>
            <person name="Kyrpides N.C."/>
            <person name="Woyke T."/>
        </authorList>
    </citation>
    <scope>NUCLEOTIDE SEQUENCE</scope>
    <source>
        <strain evidence="5">GVMAG-S-3300013006-138</strain>
    </source>
</reference>
<sequence>MALPNAEAKTKAKAKAKTRLFGQDFVFQSVRDSFNELPHMFITGPPGSGKTTFLEDVMEMIKKEAPFHVESVLWLSSEKDRGIHTIRDKVNDFCKRTHSKPNSLRWIIIDDADTLPLISQQALRRPMETFSHLTRFLFASRYASNLIEPLRSRCLTIELEPISPLEAFPKYTELYEIPNSPQLLDFCIMNFISIHELKNILVLYKSLLKEGHTSTAVLEKLKILLPSSKPLTGKLIEGLSKKNAEEIRSSITQLFLNGYLLDDILLSLEKSISIFPSTDPSIRFRILQFTMLGWISIQQGKEHWLDTMDIVEEVMRSSTS</sequence>
<dbReference type="InterPro" id="IPR050238">
    <property type="entry name" value="DNA_Rep/Repair_Clamp_Loader"/>
</dbReference>
<dbReference type="Pfam" id="PF00004">
    <property type="entry name" value="AAA"/>
    <property type="match status" value="1"/>
</dbReference>
<accession>A0A6C0KP23</accession>
<organism evidence="5">
    <name type="scientific">viral metagenome</name>
    <dbReference type="NCBI Taxonomy" id="1070528"/>
    <lineage>
        <taxon>unclassified sequences</taxon>
        <taxon>metagenomes</taxon>
        <taxon>organismal metagenomes</taxon>
    </lineage>
</organism>
<dbReference type="GO" id="GO:0005524">
    <property type="term" value="F:ATP binding"/>
    <property type="evidence" value="ECO:0007669"/>
    <property type="project" value="UniProtKB-KW"/>
</dbReference>
<evidence type="ECO:0000259" key="4">
    <source>
        <dbReference type="SMART" id="SM00382"/>
    </source>
</evidence>
<proteinExistence type="predicted"/>
<dbReference type="GO" id="GO:0016887">
    <property type="term" value="F:ATP hydrolysis activity"/>
    <property type="evidence" value="ECO:0007669"/>
    <property type="project" value="InterPro"/>
</dbReference>
<dbReference type="Gene3D" id="3.40.50.300">
    <property type="entry name" value="P-loop containing nucleotide triphosphate hydrolases"/>
    <property type="match status" value="1"/>
</dbReference>
<keyword evidence="2" id="KW-0547">Nucleotide-binding</keyword>
<evidence type="ECO:0000313" key="5">
    <source>
        <dbReference type="EMBL" id="QHU18450.1"/>
    </source>
</evidence>
<evidence type="ECO:0000256" key="1">
    <source>
        <dbReference type="ARBA" id="ARBA00022705"/>
    </source>
</evidence>
<keyword evidence="3" id="KW-0067">ATP-binding</keyword>
<dbReference type="GO" id="GO:0006261">
    <property type="term" value="P:DNA-templated DNA replication"/>
    <property type="evidence" value="ECO:0007669"/>
    <property type="project" value="TreeGrafter"/>
</dbReference>
<name>A0A6C0KP23_9ZZZZ</name>
<dbReference type="SUPFAM" id="SSF52540">
    <property type="entry name" value="P-loop containing nucleoside triphosphate hydrolases"/>
    <property type="match status" value="1"/>
</dbReference>
<dbReference type="GO" id="GO:0003689">
    <property type="term" value="F:DNA clamp loader activity"/>
    <property type="evidence" value="ECO:0007669"/>
    <property type="project" value="TreeGrafter"/>
</dbReference>
<dbReference type="AlphaFoldDB" id="A0A6C0KP23"/>
<dbReference type="InterPro" id="IPR027417">
    <property type="entry name" value="P-loop_NTPase"/>
</dbReference>
<dbReference type="SMART" id="SM00382">
    <property type="entry name" value="AAA"/>
    <property type="match status" value="1"/>
</dbReference>
<dbReference type="PANTHER" id="PTHR11669:SF20">
    <property type="entry name" value="REPLICATION FACTOR C SUBUNIT 4"/>
    <property type="match status" value="1"/>
</dbReference>
<dbReference type="InterPro" id="IPR003593">
    <property type="entry name" value="AAA+_ATPase"/>
</dbReference>
<evidence type="ECO:0000256" key="3">
    <source>
        <dbReference type="ARBA" id="ARBA00022840"/>
    </source>
</evidence>
<feature type="domain" description="AAA+ ATPase" evidence="4">
    <location>
        <begin position="36"/>
        <end position="165"/>
    </location>
</feature>
<keyword evidence="1" id="KW-0235">DNA replication</keyword>
<dbReference type="GO" id="GO:0006281">
    <property type="term" value="P:DNA repair"/>
    <property type="evidence" value="ECO:0007669"/>
    <property type="project" value="TreeGrafter"/>
</dbReference>
<protein>
    <recommendedName>
        <fullName evidence="4">AAA+ ATPase domain-containing protein</fullName>
    </recommendedName>
</protein>
<dbReference type="EMBL" id="MN740932">
    <property type="protein sequence ID" value="QHU18450.1"/>
    <property type="molecule type" value="Genomic_DNA"/>
</dbReference>
<dbReference type="PANTHER" id="PTHR11669">
    <property type="entry name" value="REPLICATION FACTOR C / DNA POLYMERASE III GAMMA-TAU SUBUNIT"/>
    <property type="match status" value="1"/>
</dbReference>